<dbReference type="RefSeq" id="WP_143084506.1">
    <property type="nucleotide sequence ID" value="NZ_FOLD01000003.1"/>
</dbReference>
<evidence type="ECO:0000313" key="1">
    <source>
        <dbReference type="EMBL" id="SFB98540.1"/>
    </source>
</evidence>
<dbReference type="AlphaFoldDB" id="A0A1I1FND5"/>
<reference evidence="4" key="2">
    <citation type="submission" date="2016-10" db="EMBL/GenBank/DDBJ databases">
        <authorList>
            <person name="Varghese N."/>
            <person name="Submissions S."/>
        </authorList>
    </citation>
    <scope>NUCLEOTIDE SEQUENCE [LARGE SCALE GENOMIC DNA]</scope>
    <source>
        <strain evidence="4">CGMCC 1.12041</strain>
    </source>
</reference>
<evidence type="ECO:0000313" key="4">
    <source>
        <dbReference type="Proteomes" id="UP000198639"/>
    </source>
</evidence>
<gene>
    <name evidence="1" type="ORF">SAMN05216204_1032</name>
    <name evidence="2" type="ORF">SAMN05216204_104255</name>
    <name evidence="3" type="ORF">SAMN05216204_1132</name>
</gene>
<dbReference type="InterPro" id="IPR006311">
    <property type="entry name" value="TAT_signal"/>
</dbReference>
<keyword evidence="4" id="KW-1185">Reference proteome</keyword>
<dbReference type="EMBL" id="FOLD01000004">
    <property type="protein sequence ID" value="SFC23409.1"/>
    <property type="molecule type" value="Genomic_DNA"/>
</dbReference>
<protein>
    <submittedName>
        <fullName evidence="1">Uncharacterized protein</fullName>
    </submittedName>
</protein>
<dbReference type="EMBL" id="FOLD01000013">
    <property type="protein sequence ID" value="SFC94482.1"/>
    <property type="molecule type" value="Genomic_DNA"/>
</dbReference>
<name>A0A1I1FND5_9BURK</name>
<evidence type="ECO:0000313" key="2">
    <source>
        <dbReference type="EMBL" id="SFC23409.1"/>
    </source>
</evidence>
<dbReference type="PROSITE" id="PS51318">
    <property type="entry name" value="TAT"/>
    <property type="match status" value="1"/>
</dbReference>
<dbReference type="STRING" id="1164594.SAMN05216204_1032"/>
<accession>A0A1I1FND5</accession>
<proteinExistence type="predicted"/>
<dbReference type="EMBL" id="FOLD01000003">
    <property type="protein sequence ID" value="SFB98540.1"/>
    <property type="molecule type" value="Genomic_DNA"/>
</dbReference>
<dbReference type="Proteomes" id="UP000198639">
    <property type="component" value="Unassembled WGS sequence"/>
</dbReference>
<reference evidence="1" key="1">
    <citation type="submission" date="2016-10" db="EMBL/GenBank/DDBJ databases">
        <authorList>
            <person name="de Groot N.N."/>
        </authorList>
    </citation>
    <scope>NUCLEOTIDE SEQUENCE [LARGE SCALE GENOMIC DNA]</scope>
    <source>
        <strain evidence="1">CGMCC 1.12041</strain>
    </source>
</reference>
<sequence>MKDRRNFLLGATGAIGAAAVTSGAASAAARNKSLPQIKSAKGSDFRTIREELTKSFVEEDKDLRKWLQVFDKDVASLSSIAVRTAGQNWNKIAAKGEPKFDPRQVEQNLSIASSLLDDALRFRNELAALEIAAVNEGLHYQQGLQSLQVAEYVIANSSSEPAAEALSEAYRIAAGVENKKTVESERTLADADAAKNFANFNAVQHDAALSNMVIARNSLSAHKAELLQQGSAKNFKERYLRLLPYYMESLGEAYQRSYAASLAFTELYGPNSELELFTSDTTDDTIRKWSEKQFLLSPYREKILAEFSQEQVTAGDVVDALVAWCRNSIDLMEAAAQHETEFTVLIPLRQEILANLDGTRKPLVSAAQYTTALDDGSGIFEFKLTKEMLFEDYGGEILDLDRVRMIGVGLLVSMATPGEEAVLQVYSGRITVASLSVAGAPIFKRPPVTIGRIKLASQSGPSNDSDLVYSDAIHNLKPDTLWKIRISQRSIRARPQAILAAAKRSKIDEVLLAIRIRAFIKSI</sequence>
<evidence type="ECO:0000313" key="3">
    <source>
        <dbReference type="EMBL" id="SFC94482.1"/>
    </source>
</evidence>
<organism evidence="1 4">
    <name type="scientific">Massilia yuzhufengensis</name>
    <dbReference type="NCBI Taxonomy" id="1164594"/>
    <lineage>
        <taxon>Bacteria</taxon>
        <taxon>Pseudomonadati</taxon>
        <taxon>Pseudomonadota</taxon>
        <taxon>Betaproteobacteria</taxon>
        <taxon>Burkholderiales</taxon>
        <taxon>Oxalobacteraceae</taxon>
        <taxon>Telluria group</taxon>
        <taxon>Massilia</taxon>
    </lineage>
</organism>